<comment type="caution">
    <text evidence="2">The sequence shown here is derived from an EMBL/GenBank/DDBJ whole genome shotgun (WGS) entry which is preliminary data.</text>
</comment>
<organism evidence="2 3">
    <name type="scientific">Clostridium facile</name>
    <dbReference type="NCBI Taxonomy" id="2763035"/>
    <lineage>
        <taxon>Bacteria</taxon>
        <taxon>Bacillati</taxon>
        <taxon>Bacillota</taxon>
        <taxon>Clostridia</taxon>
        <taxon>Eubacteriales</taxon>
        <taxon>Clostridiaceae</taxon>
        <taxon>Clostridium</taxon>
    </lineage>
</organism>
<dbReference type="Proteomes" id="UP000649151">
    <property type="component" value="Unassembled WGS sequence"/>
</dbReference>
<accession>A0ABR7ITW5</accession>
<evidence type="ECO:0000313" key="3">
    <source>
        <dbReference type="Proteomes" id="UP000649151"/>
    </source>
</evidence>
<sequence length="166" mass="19015">MSIQIKICSTQEDVKLIAALADKIWHEHFTPLIGKEQVEYMVEKFQSEQAIGDAVNHQNYRYFMAFDGDRLVGYCGVQPQEKELFLSKLYMDQAYRKRGIAKSLLEQAKIYAKELGKPSIYLTVNKGNNGPIAAYLKMGFTNDESIVTDIGNGFVMDDYIMRLRLQ</sequence>
<reference evidence="2 3" key="1">
    <citation type="submission" date="2020-08" db="EMBL/GenBank/DDBJ databases">
        <title>Genome public.</title>
        <authorList>
            <person name="Liu C."/>
            <person name="Sun Q."/>
        </authorList>
    </citation>
    <scope>NUCLEOTIDE SEQUENCE [LARGE SCALE GENOMIC DNA]</scope>
    <source>
        <strain evidence="2 3">NSJ-27</strain>
    </source>
</reference>
<dbReference type="PANTHER" id="PTHR43617">
    <property type="entry name" value="L-AMINO ACID N-ACETYLTRANSFERASE"/>
    <property type="match status" value="1"/>
</dbReference>
<dbReference type="InterPro" id="IPR016181">
    <property type="entry name" value="Acyl_CoA_acyltransferase"/>
</dbReference>
<dbReference type="PROSITE" id="PS51186">
    <property type="entry name" value="GNAT"/>
    <property type="match status" value="1"/>
</dbReference>
<protein>
    <submittedName>
        <fullName evidence="2">GNAT family N-acetyltransferase</fullName>
    </submittedName>
</protein>
<dbReference type="EMBL" id="JACOQK010000001">
    <property type="protein sequence ID" value="MBC5788575.1"/>
    <property type="molecule type" value="Genomic_DNA"/>
</dbReference>
<dbReference type="Pfam" id="PF00583">
    <property type="entry name" value="Acetyltransf_1"/>
    <property type="match status" value="1"/>
</dbReference>
<evidence type="ECO:0000313" key="2">
    <source>
        <dbReference type="EMBL" id="MBC5788575.1"/>
    </source>
</evidence>
<dbReference type="SUPFAM" id="SSF55729">
    <property type="entry name" value="Acyl-CoA N-acyltransferases (Nat)"/>
    <property type="match status" value="1"/>
</dbReference>
<gene>
    <name evidence="2" type="ORF">H8Z77_11225</name>
</gene>
<dbReference type="InterPro" id="IPR000182">
    <property type="entry name" value="GNAT_dom"/>
</dbReference>
<dbReference type="PANTHER" id="PTHR43617:SF38">
    <property type="entry name" value="N-ACETYLTRANSFERASE DOMAIN-CONTAINING PROTEIN"/>
    <property type="match status" value="1"/>
</dbReference>
<feature type="domain" description="N-acetyltransferase" evidence="1">
    <location>
        <begin position="3"/>
        <end position="166"/>
    </location>
</feature>
<proteinExistence type="predicted"/>
<dbReference type="CDD" id="cd04301">
    <property type="entry name" value="NAT_SF"/>
    <property type="match status" value="1"/>
</dbReference>
<evidence type="ECO:0000259" key="1">
    <source>
        <dbReference type="PROSITE" id="PS51186"/>
    </source>
</evidence>
<dbReference type="RefSeq" id="WP_083256328.1">
    <property type="nucleotide sequence ID" value="NZ_JACOQK010000001.1"/>
</dbReference>
<name>A0ABR7ITW5_9CLOT</name>
<dbReference type="Gene3D" id="3.40.630.30">
    <property type="match status" value="1"/>
</dbReference>
<keyword evidence="3" id="KW-1185">Reference proteome</keyword>
<dbReference type="InterPro" id="IPR050276">
    <property type="entry name" value="MshD_Acetyltransferase"/>
</dbReference>